<keyword evidence="1" id="KW-1133">Transmembrane helix</keyword>
<evidence type="ECO:0000313" key="4">
    <source>
        <dbReference type="Proteomes" id="UP000016203"/>
    </source>
</evidence>
<dbReference type="PATRIC" id="fig|1217699.3.peg.1548"/>
<dbReference type="Proteomes" id="UP000016203">
    <property type="component" value="Unassembled WGS sequence"/>
</dbReference>
<evidence type="ECO:0000256" key="1">
    <source>
        <dbReference type="SAM" id="Phobius"/>
    </source>
</evidence>
<protein>
    <submittedName>
        <fullName evidence="2">Uncharacterized protein</fullName>
    </submittedName>
</protein>
<dbReference type="EMBL" id="AQFL01000009">
    <property type="protein sequence ID" value="EOR09068.1"/>
    <property type="molecule type" value="Genomic_DNA"/>
</dbReference>
<keyword evidence="1" id="KW-0812">Transmembrane</keyword>
<dbReference type="RefSeq" id="WP_016163343.1">
    <property type="nucleotide sequence ID" value="NZ_JAKZGC010000003.1"/>
</dbReference>
<dbReference type="AlphaFoldDB" id="R9B3P8"/>
<reference evidence="2 4" key="1">
    <citation type="submission" date="2013-03" db="EMBL/GenBank/DDBJ databases">
        <title>The Genome Sequence of Acinetobacter sp. CIP 110321.</title>
        <authorList>
            <consortium name="The Broad Institute Genome Sequencing Platform"/>
            <consortium name="The Broad Institute Genome Sequencing Center for Infectious Disease"/>
            <person name="Cerqueira G."/>
            <person name="Feldgarden M."/>
            <person name="Courvalin P."/>
            <person name="Perichon B."/>
            <person name="Grillot-Courvalin C."/>
            <person name="Clermont D."/>
            <person name="Rocha E."/>
            <person name="Yoon E.-J."/>
            <person name="Nemec A."/>
            <person name="Walker B."/>
            <person name="Young S.K."/>
            <person name="Zeng Q."/>
            <person name="Gargeya S."/>
            <person name="Fitzgerald M."/>
            <person name="Haas B."/>
            <person name="Abouelleil A."/>
            <person name="Alvarado L."/>
            <person name="Arachchi H.M."/>
            <person name="Berlin A.M."/>
            <person name="Chapman S.B."/>
            <person name="Dewar J."/>
            <person name="Goldberg J."/>
            <person name="Griggs A."/>
            <person name="Gujja S."/>
            <person name="Hansen M."/>
            <person name="Howarth C."/>
            <person name="Imamovic A."/>
            <person name="Larimer J."/>
            <person name="McCowan C."/>
            <person name="Murphy C."/>
            <person name="Neiman D."/>
            <person name="Pearson M."/>
            <person name="Priest M."/>
            <person name="Roberts A."/>
            <person name="Saif S."/>
            <person name="Shea T."/>
            <person name="Sisk P."/>
            <person name="Sykes S."/>
            <person name="Wortman J."/>
            <person name="Nusbaum C."/>
            <person name="Birren B."/>
        </authorList>
    </citation>
    <scope>NUCLEOTIDE SEQUENCE [LARGE SCALE GENOMIC DNA]</scope>
    <source>
        <strain evidence="2 4">CIP 110321</strain>
    </source>
</reference>
<keyword evidence="5" id="KW-1185">Reference proteome</keyword>
<organism evidence="2 4">
    <name type="scientific">Acinetobacter genomosp. 15BJ</name>
    <dbReference type="NCBI Taxonomy" id="106651"/>
    <lineage>
        <taxon>Bacteria</taxon>
        <taxon>Pseudomonadati</taxon>
        <taxon>Pseudomonadota</taxon>
        <taxon>Gammaproteobacteria</taxon>
        <taxon>Moraxellales</taxon>
        <taxon>Moraxellaceae</taxon>
        <taxon>Acinetobacter</taxon>
    </lineage>
</organism>
<comment type="caution">
    <text evidence="2">The sequence shown here is derived from an EMBL/GenBank/DDBJ whole genome shotgun (WGS) entry which is preliminary data.</text>
</comment>
<evidence type="ECO:0000313" key="3">
    <source>
        <dbReference type="EMBL" id="MDO3657268.1"/>
    </source>
</evidence>
<dbReference type="HOGENOM" id="CLU_1253704_0_0_6"/>
<keyword evidence="1" id="KW-0472">Membrane</keyword>
<dbReference type="EMBL" id="JAUMJH010000018">
    <property type="protein sequence ID" value="MDO3657268.1"/>
    <property type="molecule type" value="Genomic_DNA"/>
</dbReference>
<sequence>MNVIDTTIQAAYIQGVLGFLGALIGAIVLIISIRITARNTLNAHKLEKLAEAKRDMYVELVGEWHKYINIIYSYKLKEEQDFYDDLLKAHLDLNAILHKSSFISIPEIKLELIEAVTSLSIKFQKIVPLTSYWFIYNQDASNEMRKKKMDVELEILRTMRSTAEKFLNLEIALRKELGVKNDLSIEAKIRKLSIRNAELAERCIEQQTS</sequence>
<dbReference type="OrthoDB" id="9918177at2"/>
<evidence type="ECO:0000313" key="5">
    <source>
        <dbReference type="Proteomes" id="UP001168902"/>
    </source>
</evidence>
<evidence type="ECO:0000313" key="2">
    <source>
        <dbReference type="EMBL" id="EOR09068.1"/>
    </source>
</evidence>
<accession>R9B3P8</accession>
<reference evidence="3 5" key="2">
    <citation type="submission" date="2023-07" db="EMBL/GenBank/DDBJ databases">
        <title>A novel proteolytic Acinetobacter species.</title>
        <authorList>
            <person name="Nemec A."/>
            <person name="Radolfova-Krizova L."/>
        </authorList>
    </citation>
    <scope>NUCLEOTIDE SEQUENCE [LARGE SCALE GENOMIC DNA]</scope>
    <source>
        <strain evidence="3 5">NIPH 1865</strain>
    </source>
</reference>
<dbReference type="Proteomes" id="UP001168902">
    <property type="component" value="Unassembled WGS sequence"/>
</dbReference>
<proteinExistence type="predicted"/>
<name>R9B3P8_9GAMM</name>
<feature type="transmembrane region" description="Helical" evidence="1">
    <location>
        <begin position="12"/>
        <end position="35"/>
    </location>
</feature>
<gene>
    <name evidence="2" type="ORF">F896_01602</name>
    <name evidence="3" type="ORF">Q3V53_08640</name>
</gene>